<feature type="non-terminal residue" evidence="1">
    <location>
        <position position="64"/>
    </location>
</feature>
<gene>
    <name evidence="1" type="ORF">I5731_00250</name>
</gene>
<accession>A0A931HYX0</accession>
<reference evidence="1" key="1">
    <citation type="submission" date="2020-12" db="EMBL/GenBank/DDBJ databases">
        <title>Methylobrevis albus sp. nov., isolated from fresh water lack sediment.</title>
        <authorList>
            <person name="Zou Q."/>
        </authorList>
    </citation>
    <scope>NUCLEOTIDE SEQUENCE</scope>
    <source>
        <strain evidence="1">L22</strain>
    </source>
</reference>
<organism evidence="1 2">
    <name type="scientific">Methylobrevis albus</name>
    <dbReference type="NCBI Taxonomy" id="2793297"/>
    <lineage>
        <taxon>Bacteria</taxon>
        <taxon>Pseudomonadati</taxon>
        <taxon>Pseudomonadota</taxon>
        <taxon>Alphaproteobacteria</taxon>
        <taxon>Hyphomicrobiales</taxon>
        <taxon>Pleomorphomonadaceae</taxon>
        <taxon>Methylobrevis</taxon>
    </lineage>
</organism>
<evidence type="ECO:0000313" key="2">
    <source>
        <dbReference type="Proteomes" id="UP000631694"/>
    </source>
</evidence>
<dbReference type="EMBL" id="JADZLT010000021">
    <property type="protein sequence ID" value="MBH0236239.1"/>
    <property type="molecule type" value="Genomic_DNA"/>
</dbReference>
<protein>
    <submittedName>
        <fullName evidence="1">IS110 family transposase</fullName>
    </submittedName>
</protein>
<dbReference type="Proteomes" id="UP000631694">
    <property type="component" value="Unassembled WGS sequence"/>
</dbReference>
<evidence type="ECO:0000313" key="1">
    <source>
        <dbReference type="EMBL" id="MBH0236239.1"/>
    </source>
</evidence>
<sequence>MEPIFVGIDVSKDRLDVHVLPQAEAFSVARDAAGLEALAARLLPLSPLLVVLEATGGFESVAAA</sequence>
<name>A0A931HYX0_9HYPH</name>
<dbReference type="AlphaFoldDB" id="A0A931HYX0"/>
<comment type="caution">
    <text evidence="1">The sequence shown here is derived from an EMBL/GenBank/DDBJ whole genome shotgun (WGS) entry which is preliminary data.</text>
</comment>
<keyword evidence="2" id="KW-1185">Reference proteome</keyword>
<proteinExistence type="predicted"/>